<reference evidence="1 2" key="1">
    <citation type="submission" date="2014-09" db="EMBL/GenBank/DDBJ databases">
        <authorList>
            <person name="Urmite Genomes Urmite Genomes"/>
        </authorList>
    </citation>
    <scope>NUCLEOTIDE SEQUENCE [LARGE SCALE GENOMIC DNA]</scope>
    <source>
        <strain evidence="1 2">ES2</strain>
    </source>
</reference>
<dbReference type="RefSeq" id="WP_052652532.1">
    <property type="nucleotide sequence ID" value="NZ_CCXS01000001.1"/>
</dbReference>
<sequence length="114" mass="13703">MPQKQVNVQEAVNYYFLKSKDFNHEDDPPTITLFCRLSRETTYTEILHTYSKTDTFWVDIDEMKYDEAPEKVKELPNQISRFAISEAVFKELYKISLSRPKELYYITPYFIQKL</sequence>
<dbReference type="Proteomes" id="UP000043699">
    <property type="component" value="Unassembled WGS sequence"/>
</dbReference>
<name>A0A098EQT1_9BACL</name>
<protein>
    <submittedName>
        <fullName evidence="1">Uncharacterized protein</fullName>
    </submittedName>
</protein>
<evidence type="ECO:0000313" key="1">
    <source>
        <dbReference type="EMBL" id="CEG23661.1"/>
    </source>
</evidence>
<gene>
    <name evidence="1" type="ORF">BN1080_02665</name>
</gene>
<dbReference type="EMBL" id="CCXS01000001">
    <property type="protein sequence ID" value="CEG23661.1"/>
    <property type="molecule type" value="Genomic_DNA"/>
</dbReference>
<dbReference type="AlphaFoldDB" id="A0A098EQT1"/>
<dbReference type="OrthoDB" id="2453941at2"/>
<dbReference type="STRING" id="1499687.BN1080_02665"/>
<proteinExistence type="predicted"/>
<keyword evidence="2" id="KW-1185">Reference proteome</keyword>
<evidence type="ECO:0000313" key="2">
    <source>
        <dbReference type="Proteomes" id="UP000043699"/>
    </source>
</evidence>
<organism evidence="1 2">
    <name type="scientific">Planococcus massiliensis</name>
    <dbReference type="NCBI Taxonomy" id="1499687"/>
    <lineage>
        <taxon>Bacteria</taxon>
        <taxon>Bacillati</taxon>
        <taxon>Bacillota</taxon>
        <taxon>Bacilli</taxon>
        <taxon>Bacillales</taxon>
        <taxon>Caryophanaceae</taxon>
        <taxon>Planococcus</taxon>
    </lineage>
</organism>
<accession>A0A098EQT1</accession>